<dbReference type="Proteomes" id="UP000265750">
    <property type="component" value="Unassembled WGS sequence"/>
</dbReference>
<proteinExistence type="predicted"/>
<dbReference type="RefSeq" id="WP_119540067.1">
    <property type="nucleotide sequence ID" value="NZ_QYRN01000005.1"/>
</dbReference>
<keyword evidence="2" id="KW-1185">Reference proteome</keyword>
<dbReference type="EMBL" id="QYRN01000005">
    <property type="protein sequence ID" value="RIY00865.1"/>
    <property type="molecule type" value="Genomic_DNA"/>
</dbReference>
<dbReference type="GO" id="GO:0004519">
    <property type="term" value="F:endonuclease activity"/>
    <property type="evidence" value="ECO:0007669"/>
    <property type="project" value="UniProtKB-KW"/>
</dbReference>
<keyword evidence="1" id="KW-0378">Hydrolase</keyword>
<evidence type="ECO:0000313" key="1">
    <source>
        <dbReference type="EMBL" id="RIY00865.1"/>
    </source>
</evidence>
<protein>
    <submittedName>
        <fullName evidence="1">HNH endonuclease</fullName>
    </submittedName>
</protein>
<name>A0A3A1WT13_9HYPH</name>
<evidence type="ECO:0000313" key="2">
    <source>
        <dbReference type="Proteomes" id="UP000265750"/>
    </source>
</evidence>
<comment type="caution">
    <text evidence="1">The sequence shown here is derived from an EMBL/GenBank/DDBJ whole genome shotgun (WGS) entry which is preliminary data.</text>
</comment>
<sequence length="94" mass="10522">MPAVPEPVSCWLCARPLGARVEWHHPVPKSRGGRDTVPVHPICHRTLHACFSNADLERHAENGVPLSAEPGLARFLRWIADKPPDFHAPTRKPR</sequence>
<keyword evidence="1" id="KW-0540">Nuclease</keyword>
<keyword evidence="1" id="KW-0255">Endonuclease</keyword>
<accession>A0A3A1WT13</accession>
<dbReference type="OrthoDB" id="7667044at2"/>
<reference evidence="2" key="1">
    <citation type="submission" date="2018-09" db="EMBL/GenBank/DDBJ databases">
        <authorList>
            <person name="Tuo L."/>
        </authorList>
    </citation>
    <scope>NUCLEOTIDE SEQUENCE [LARGE SCALE GENOMIC DNA]</scope>
    <source>
        <strain evidence="2">M2BS4Y-1</strain>
    </source>
</reference>
<dbReference type="AlphaFoldDB" id="A0A3A1WT13"/>
<gene>
    <name evidence="1" type="ORF">D3218_10690</name>
</gene>
<organism evidence="1 2">
    <name type="scientific">Aureimonas flava</name>
    <dbReference type="NCBI Taxonomy" id="2320271"/>
    <lineage>
        <taxon>Bacteria</taxon>
        <taxon>Pseudomonadati</taxon>
        <taxon>Pseudomonadota</taxon>
        <taxon>Alphaproteobacteria</taxon>
        <taxon>Hyphomicrobiales</taxon>
        <taxon>Aurantimonadaceae</taxon>
        <taxon>Aureimonas</taxon>
    </lineage>
</organism>